<reference evidence="1 2" key="1">
    <citation type="submission" date="2019-08" db="EMBL/GenBank/DDBJ databases">
        <title>Ulvibacter marinistellae sp. nov., isolated from a starfish, Patiria pectinifera.</title>
        <authorList>
            <person name="Kawano K."/>
            <person name="Ushijima N."/>
            <person name="Kihara M."/>
            <person name="Itoh H."/>
        </authorList>
    </citation>
    <scope>NUCLEOTIDE SEQUENCE [LARGE SCALE GENOMIC DNA]</scope>
    <source>
        <strain evidence="1 2">KK4</strain>
    </source>
</reference>
<organism evidence="1 2">
    <name type="scientific">Patiriisocius marinistellae</name>
    <dbReference type="NCBI Taxonomy" id="2494560"/>
    <lineage>
        <taxon>Bacteria</taxon>
        <taxon>Pseudomonadati</taxon>
        <taxon>Bacteroidota</taxon>
        <taxon>Flavobacteriia</taxon>
        <taxon>Flavobacteriales</taxon>
        <taxon>Flavobacteriaceae</taxon>
        <taxon>Patiriisocius</taxon>
    </lineage>
</organism>
<sequence>MSSTIGNCGLTTVYVSDLNFGLINNSKILNNVTNLSAPNNHRKLPVYLDLYPYINTEIIKEITTAMTM</sequence>
<name>A0A5J4FW01_9FLAO</name>
<accession>A0A5J4FW01</accession>
<proteinExistence type="predicted"/>
<keyword evidence="2" id="KW-1185">Reference proteome</keyword>
<dbReference type="AlphaFoldDB" id="A0A5J4FW01"/>
<evidence type="ECO:0000313" key="2">
    <source>
        <dbReference type="Proteomes" id="UP000326994"/>
    </source>
</evidence>
<comment type="caution">
    <text evidence="1">The sequence shown here is derived from an EMBL/GenBank/DDBJ whole genome shotgun (WGS) entry which is preliminary data.</text>
</comment>
<evidence type="ECO:0000313" key="1">
    <source>
        <dbReference type="EMBL" id="GEQ86250.1"/>
    </source>
</evidence>
<dbReference type="Proteomes" id="UP000326994">
    <property type="component" value="Unassembled WGS sequence"/>
</dbReference>
<gene>
    <name evidence="1" type="ORF">ULMS_17580</name>
</gene>
<protein>
    <submittedName>
        <fullName evidence="1">Uncharacterized protein</fullName>
    </submittedName>
</protein>
<dbReference type="EMBL" id="BKCF01000003">
    <property type="protein sequence ID" value="GEQ86250.1"/>
    <property type="molecule type" value="Genomic_DNA"/>
</dbReference>